<keyword evidence="3" id="KW-0833">Ubl conjugation pathway</keyword>
<gene>
    <name evidence="6" type="ORF">KC19_12G112200</name>
</gene>
<evidence type="ECO:0000259" key="5">
    <source>
        <dbReference type="Pfam" id="PF25553"/>
    </source>
</evidence>
<dbReference type="Gene3D" id="3.30.710.10">
    <property type="entry name" value="Potassium Channel Kv1.1, Chain A"/>
    <property type="match status" value="1"/>
</dbReference>
<accession>A0A8T0G8N9</accession>
<dbReference type="PANTHER" id="PTHR31060:SF37">
    <property type="entry name" value="BTB DOMAIN-CONTAINING PROTEIN"/>
    <property type="match status" value="1"/>
</dbReference>
<dbReference type="EMBL" id="CM026433">
    <property type="protein sequence ID" value="KAG0554704.1"/>
    <property type="molecule type" value="Genomic_DNA"/>
</dbReference>
<comment type="caution">
    <text evidence="6">The sequence shown here is derived from an EMBL/GenBank/DDBJ whole genome shotgun (WGS) entry which is preliminary data.</text>
</comment>
<comment type="function">
    <text evidence="1">May act as a substrate-specific adapter of an E3 ubiquitin-protein ligase complex (CUL3-RBX1-BTB) which mediates the ubiquitination and subsequent proteasomal degradation of target proteins.</text>
</comment>
<name>A0A8T0G8N9_CERPU</name>
<dbReference type="PANTHER" id="PTHR31060">
    <property type="entry name" value="OSJNBA0011J08.25 PROTEIN-RELATED"/>
    <property type="match status" value="1"/>
</dbReference>
<keyword evidence="7" id="KW-1185">Reference proteome</keyword>
<dbReference type="InterPro" id="IPR058039">
    <property type="entry name" value="At3g05675-like_ankyrin"/>
</dbReference>
<organism evidence="6 7">
    <name type="scientific">Ceratodon purpureus</name>
    <name type="common">Fire moss</name>
    <name type="synonym">Dicranum purpureum</name>
    <dbReference type="NCBI Taxonomy" id="3225"/>
    <lineage>
        <taxon>Eukaryota</taxon>
        <taxon>Viridiplantae</taxon>
        <taxon>Streptophyta</taxon>
        <taxon>Embryophyta</taxon>
        <taxon>Bryophyta</taxon>
        <taxon>Bryophytina</taxon>
        <taxon>Bryopsida</taxon>
        <taxon>Dicranidae</taxon>
        <taxon>Pseudoditrichales</taxon>
        <taxon>Ditrichaceae</taxon>
        <taxon>Ceratodon</taxon>
    </lineage>
</organism>
<sequence length="514" mass="56651">MHACGYGRVQAASIPLPIPILPPEPSPPGVMHHHHGHGMWPGTSSTCMQGPHGSGAAGLRTRGISRPPRKRPRLARWSAAPYLPRRSLEAMATGQGTLPRYGDEGSADVILVLKPVEGLPLPPLLLHSRALRRSEFFETRLSERWATSGDHNGPLEITLDKCVNPSTYVRCIQLLYVPDRIKHTAFNDVQDALGILEVAAELLFHDCVNACMRYLEAMPWTLENEAAIRGCIASLHLQSSPDLAARLCTPEDGAMGKSVDVMKDVLGELLALVTNGAPSKARDITERVLLANVHPSASPVFAGVNEVALLKEFQGNLGQLKIQLRKFSNFFSWNAHQVTLACSALRWLLDELFALQIADMSIKIFSEEQELAQLMVSRMYQNPFTETLFQILVRMLQALQKGEVVAPRSVRLGLVSIWLPVIAKLGNDGDDNFGKDNELQRNLEIGLGAVVETLPMIDQETIFKIWIGACLKCRKAWPDLSEAFDSWCGKLRASQREADLELDKAPLTSEVCSS</sequence>
<proteinExistence type="predicted"/>
<evidence type="ECO:0000256" key="1">
    <source>
        <dbReference type="ARBA" id="ARBA00002668"/>
    </source>
</evidence>
<protein>
    <recommendedName>
        <fullName evidence="5">At3g05675-like ankyrin-like domain-containing protein</fullName>
    </recommendedName>
</protein>
<evidence type="ECO:0000256" key="3">
    <source>
        <dbReference type="ARBA" id="ARBA00022786"/>
    </source>
</evidence>
<evidence type="ECO:0000256" key="2">
    <source>
        <dbReference type="ARBA" id="ARBA00004906"/>
    </source>
</evidence>
<dbReference type="InterPro" id="IPR011333">
    <property type="entry name" value="SKP1/BTB/POZ_sf"/>
</dbReference>
<evidence type="ECO:0000256" key="4">
    <source>
        <dbReference type="SAM" id="MobiDB-lite"/>
    </source>
</evidence>
<reference evidence="6" key="1">
    <citation type="submission" date="2020-06" db="EMBL/GenBank/DDBJ databases">
        <title>WGS assembly of Ceratodon purpureus strain R40.</title>
        <authorList>
            <person name="Carey S.B."/>
            <person name="Jenkins J."/>
            <person name="Shu S."/>
            <person name="Lovell J.T."/>
            <person name="Sreedasyam A."/>
            <person name="Maumus F."/>
            <person name="Tiley G.P."/>
            <person name="Fernandez-Pozo N."/>
            <person name="Barry K."/>
            <person name="Chen C."/>
            <person name="Wang M."/>
            <person name="Lipzen A."/>
            <person name="Daum C."/>
            <person name="Saski C.A."/>
            <person name="Payton A.C."/>
            <person name="Mcbreen J.C."/>
            <person name="Conrad R.E."/>
            <person name="Kollar L.M."/>
            <person name="Olsson S."/>
            <person name="Huttunen S."/>
            <person name="Landis J.B."/>
            <person name="Wickett N.J."/>
            <person name="Johnson M.G."/>
            <person name="Rensing S.A."/>
            <person name="Grimwood J."/>
            <person name="Schmutz J."/>
            <person name="Mcdaniel S.F."/>
        </authorList>
    </citation>
    <scope>NUCLEOTIDE SEQUENCE</scope>
    <source>
        <strain evidence="6">R40</strain>
    </source>
</reference>
<dbReference type="AlphaFoldDB" id="A0A8T0G8N9"/>
<dbReference type="Pfam" id="PF25553">
    <property type="entry name" value="BTB-POZ_ANK-like"/>
    <property type="match status" value="1"/>
</dbReference>
<dbReference type="InterPro" id="IPR038920">
    <property type="entry name" value="At3g05675-like"/>
</dbReference>
<comment type="pathway">
    <text evidence="2">Protein modification; protein ubiquitination.</text>
</comment>
<evidence type="ECO:0000313" key="7">
    <source>
        <dbReference type="Proteomes" id="UP000822688"/>
    </source>
</evidence>
<evidence type="ECO:0000313" key="6">
    <source>
        <dbReference type="EMBL" id="KAG0554704.1"/>
    </source>
</evidence>
<feature type="region of interest" description="Disordered" evidence="4">
    <location>
        <begin position="49"/>
        <end position="71"/>
    </location>
</feature>
<feature type="domain" description="At3g05675-like ankyrin-like" evidence="5">
    <location>
        <begin position="337"/>
        <end position="488"/>
    </location>
</feature>
<dbReference type="Proteomes" id="UP000822688">
    <property type="component" value="Chromosome 12"/>
</dbReference>